<sequence>MIVSISCLRSPTGRNDLVGLLLQPDSIRHRRCPPAGSRIAATTGTNNLATTARNMFEALPEPEPLYLAHKLRLLPHQRGDIPRPKSQFLQPGIRPPGSPPPSAATHTTMYLTPLAPPTGGACQHPKPTGLAPEWGPGDPHPGPVCLG</sequence>
<evidence type="ECO:0000256" key="1">
    <source>
        <dbReference type="SAM" id="MobiDB-lite"/>
    </source>
</evidence>
<feature type="compositionally biased region" description="Pro residues" evidence="1">
    <location>
        <begin position="138"/>
        <end position="147"/>
    </location>
</feature>
<keyword evidence="3" id="KW-1185">Reference proteome</keyword>
<dbReference type="EMBL" id="JAHRIQ010111045">
    <property type="protein sequence ID" value="MEQ2257508.1"/>
    <property type="molecule type" value="Genomic_DNA"/>
</dbReference>
<dbReference type="Proteomes" id="UP001482620">
    <property type="component" value="Unassembled WGS sequence"/>
</dbReference>
<name>A0ABV0VJR8_9TELE</name>
<reference evidence="2 3" key="1">
    <citation type="submission" date="2021-06" db="EMBL/GenBank/DDBJ databases">
        <authorList>
            <person name="Palmer J.M."/>
        </authorList>
    </citation>
    <scope>NUCLEOTIDE SEQUENCE [LARGE SCALE GENOMIC DNA]</scope>
    <source>
        <strain evidence="3">if_2019</strain>
        <tissue evidence="2">Muscle</tissue>
    </source>
</reference>
<evidence type="ECO:0000313" key="3">
    <source>
        <dbReference type="Proteomes" id="UP001482620"/>
    </source>
</evidence>
<comment type="caution">
    <text evidence="2">The sequence shown here is derived from an EMBL/GenBank/DDBJ whole genome shotgun (WGS) entry which is preliminary data.</text>
</comment>
<organism evidence="2 3">
    <name type="scientific">Ilyodon furcidens</name>
    <name type="common">goldbreast splitfin</name>
    <dbReference type="NCBI Taxonomy" id="33524"/>
    <lineage>
        <taxon>Eukaryota</taxon>
        <taxon>Metazoa</taxon>
        <taxon>Chordata</taxon>
        <taxon>Craniata</taxon>
        <taxon>Vertebrata</taxon>
        <taxon>Euteleostomi</taxon>
        <taxon>Actinopterygii</taxon>
        <taxon>Neopterygii</taxon>
        <taxon>Teleostei</taxon>
        <taxon>Neoteleostei</taxon>
        <taxon>Acanthomorphata</taxon>
        <taxon>Ovalentaria</taxon>
        <taxon>Atherinomorphae</taxon>
        <taxon>Cyprinodontiformes</taxon>
        <taxon>Goodeidae</taxon>
        <taxon>Ilyodon</taxon>
    </lineage>
</organism>
<accession>A0ABV0VJR8</accession>
<protein>
    <submittedName>
        <fullName evidence="2">Uncharacterized protein</fullName>
    </submittedName>
</protein>
<feature type="region of interest" description="Disordered" evidence="1">
    <location>
        <begin position="77"/>
        <end position="147"/>
    </location>
</feature>
<proteinExistence type="predicted"/>
<feature type="compositionally biased region" description="Pro residues" evidence="1">
    <location>
        <begin position="93"/>
        <end position="102"/>
    </location>
</feature>
<gene>
    <name evidence="2" type="ORF">ILYODFUR_035492</name>
</gene>
<evidence type="ECO:0000313" key="2">
    <source>
        <dbReference type="EMBL" id="MEQ2257508.1"/>
    </source>
</evidence>